<sequence>MRDAGAILVPVVLFVLLQTAVRGVDCVKVSFYGASHIAMPMQEAKSSTNIRLRFRTMLPDCFIFLAAGRTDYALINLDAGRIKFIFKIEDFTTELWSPRNILFNDLNWHEIAIQRYDSNITMQVDEHFNRKTVPSRIGELNIHFGVFLGGVGDFSQAYLSTVDNFRGCMSDMYYNNINVFKRAKERTSHVASVRVSWACAAEFDADHQQSVSFIEDDSFMVLGKTTMYSGDTWNLEFRTIEMISSVLYNVGNMDFISLEIVDAKLRLLVGKGSNAVELIPDRNVSDGKWHNVSILYSPMIVEIVVDDVKNTASFANGSSQVIELNEQFFIGGLDYNFRKRATMKGCRAAESSFRGCMKNILVNRQLVGFPDMKITQGVTVDCVWRYPCIERQPCIIGSICQPYGIDEFICHCNQAFCIKADFLERYKIFSRIDLPIDIEILAISPMQMMEGDSVFLSPAYIDVLFDYSKIGLMEAGVIFHIVQPPKHGTIAIAPFTTDSNETQSKLFSLMDLSTDKVKYTHNGNEHFIDHITMDMQLVSTNRESVPDYIQGKHRFVLHVNITPVNDAPSLYIPHNRMLRLTQGIPKVIGSDLLLATDPDSPDSSLIYTFLPSPYPNRISGKLEVAGKPVTTFSQSDINQGHVTYVIESDTPEDTSMEISIQVSDGMETSPTVMLKVSVLPLQLRMINNTGLILVHKSFAFITPWNLSFVSNSDDDQLDVKFDVVRPPQYGSIQKLRSVDSSWITVDSFTSNQMLLGQIRYLHTTDFPQHDDFKFTVSLAPITMPKSYDFRITFTKLKIGIQRQANLYINGSGDVAIKNDNLYHQTLPLPTFARNIIYIVLKPPKYGIIYVDGYPQAAKEMDSFTQQDIDKNVMRYRTFLASYSSFVDVFEFAVSVPECEDIFGRMNIVYNPTENLSKSLMYQTKEKIVVNEGRAALLTANHFEVVFDHFKELTFNVSHPPKHGSICNYDETNIKINVMESFTFDEILSRNIYYCHDDSESREDNFSILVLSDPESNFQFVCEVDVEIKLVNDNEPYNAHHKVFYIVREESKTLSRSDLEYEDHDLETGAQNIFYSQVTVPNGVMYKEGVETTFFTQEDINDRRIMIKHHGAEYGKITFIVSDGIFEVPGFLEIQASEPFLKVRDSNASVVQEGRFITITHEDLSIETNLNAEPDEIEYKITDGPNYGSIMALKRKLNATILPRNLNVTSIKNFTQENVNQEKIIYWNTEVASMDKIRYRVAAKGIWTEGELLVRIYPAAYWELLQIRRNQTLFVEESTSVIISRDILEIVHPKISPGDITYLVTTSPQHGYLEIQSITLDDEYNSKVFDQSTINAEKMFYIQAGVNQSSDFFVFDVTNGITWLRDLKLKIIIIPENLYISTRTILVEEGGSVALSPDDMIPFSEFYYGKILEYKILQQPQFGNIKSGKSSKVNRFTQKQLEAGIIMYYHNGSENSSDTILLIAVARNKESVPFYLHVAILPVNDEIPQVVTNTGLQMWTGGRSPIRRTDLMAQDYDTPADDLTFVVDEVVGGVLTMDDARVSQKVIGNFTQRQIDDTNVFFAHNSSFSSGQLTFFVTDGVHNTSRQTLYITVNPVSLVQVRNEHLHVFPLTRKQILPEQLHFKCSDEERAVRYVVTIPPQLGRILYEYSENGMATEVSEFTQSDVRAGKILYEHTHTMLELKTNDSFYFDVISSHANSLIDQIFQIDISVSSGGLLRFLPVPRISLDEGELAPIKLDLSKVLEYLETRAGIHDPELYIEPFIPNHGIVEIIDGKMNATNNRLTLQDFNNNRVYYKHDHSDTVEDRLLMSVYLLQGHIFLCNLTIPIIINPINDQPFQLITQSPHISVVEGENKTITRSELLTEDADTPSSEIIYDIISGPTVGLLYKVSDEGIAQDIIAYGNQFSQFDIDEGKVIYIHSGKAQSTTFYFKVSDGEFKPAYEIFNINILPITITAGFQNDAILVPQGISAALIEQRHLYIETNVHKTRLMYNITMTPTAGLILRNEKPVLRFSQMQLVEHEISYMQTDLSRSNDTFQVTAYISDTNYGGVITVKVIVHPFIALNAITVTAGDKIRLSTSAMSHHSSNLNLNRYNPKYTLTSRAKHGKLKKITRTTGDGDSYKDKDITSFTYKELKSGVIYFVAKKLPDEDLYTISDSFDYVLQIKSVQPAQGTVAITINSHDLATEENGIMVADSSLPINYVLIVCIVAAIVILSLILVVIIKCRAASRAAKNAKKDYPPSLPRPPDFLPYGVRVNTSSDPESIPATAASTPLPGLSNVPQCKVIPIGFDPNDFQDSESDMADLNLPDPQHSIRYPYGDDNENWCPSYDVCNDINYSSIAQPQQPQTPQGTNPLLRRNQYWV</sequence>
<dbReference type="VEuPathDB" id="VectorBase:PPAPM1_009128"/>
<dbReference type="EnsemblMetazoa" id="PPAI007763-RA">
    <property type="protein sequence ID" value="PPAI007763-PA"/>
    <property type="gene ID" value="PPAI007763"/>
</dbReference>
<protein>
    <recommendedName>
        <fullName evidence="3">Laminin G domain-containing protein</fullName>
    </recommendedName>
</protein>
<evidence type="ECO:0000313" key="5">
    <source>
        <dbReference type="Proteomes" id="UP000092462"/>
    </source>
</evidence>
<dbReference type="InterPro" id="IPR051561">
    <property type="entry name" value="FRAS1_ECM"/>
</dbReference>
<feature type="repeat" description="CSPG" evidence="2">
    <location>
        <begin position="1486"/>
        <end position="1579"/>
    </location>
</feature>
<reference evidence="4" key="1">
    <citation type="submission" date="2022-08" db="UniProtKB">
        <authorList>
            <consortium name="EnsemblMetazoa"/>
        </authorList>
    </citation>
    <scope>IDENTIFICATION</scope>
    <source>
        <strain evidence="4">Israel</strain>
    </source>
</reference>
<dbReference type="PANTHER" id="PTHR45739">
    <property type="entry name" value="MATRIX PROTEIN, PUTATIVE-RELATED"/>
    <property type="match status" value="1"/>
</dbReference>
<dbReference type="EMBL" id="AJVK01006043">
    <property type="status" value="NOT_ANNOTATED_CDS"/>
    <property type="molecule type" value="Genomic_DNA"/>
</dbReference>
<organism evidence="4 5">
    <name type="scientific">Phlebotomus papatasi</name>
    <name type="common">Sandfly</name>
    <dbReference type="NCBI Taxonomy" id="29031"/>
    <lineage>
        <taxon>Eukaryota</taxon>
        <taxon>Metazoa</taxon>
        <taxon>Ecdysozoa</taxon>
        <taxon>Arthropoda</taxon>
        <taxon>Hexapoda</taxon>
        <taxon>Insecta</taxon>
        <taxon>Pterygota</taxon>
        <taxon>Neoptera</taxon>
        <taxon>Endopterygota</taxon>
        <taxon>Diptera</taxon>
        <taxon>Nematocera</taxon>
        <taxon>Psychodoidea</taxon>
        <taxon>Psychodidae</taxon>
        <taxon>Phlebotomus</taxon>
        <taxon>Phlebotomus</taxon>
    </lineage>
</organism>
<feature type="repeat" description="CSPG" evidence="2">
    <location>
        <begin position="682"/>
        <end position="777"/>
    </location>
</feature>
<dbReference type="PROSITE" id="PS50025">
    <property type="entry name" value="LAM_G_DOMAIN"/>
    <property type="match status" value="2"/>
</dbReference>
<dbReference type="InterPro" id="IPR039005">
    <property type="entry name" value="CSPG_rpt"/>
</dbReference>
<evidence type="ECO:0000259" key="3">
    <source>
        <dbReference type="PROSITE" id="PS50025"/>
    </source>
</evidence>
<feature type="repeat" description="CSPG" evidence="2">
    <location>
        <begin position="569"/>
        <end position="663"/>
    </location>
</feature>
<accession>A0A1B0DHX9</accession>
<dbReference type="EMBL" id="AJVK01006042">
    <property type="status" value="NOT_ANNOTATED_CDS"/>
    <property type="molecule type" value="Genomic_DNA"/>
</dbReference>
<dbReference type="GO" id="GO:0009653">
    <property type="term" value="P:anatomical structure morphogenesis"/>
    <property type="evidence" value="ECO:0007669"/>
    <property type="project" value="TreeGrafter"/>
</dbReference>
<feature type="domain" description="Laminin G" evidence="3">
    <location>
        <begin position="28"/>
        <end position="199"/>
    </location>
</feature>
<dbReference type="SMART" id="SM00282">
    <property type="entry name" value="LamG"/>
    <property type="match status" value="2"/>
</dbReference>
<dbReference type="Proteomes" id="UP000092462">
    <property type="component" value="Unassembled WGS sequence"/>
</dbReference>
<evidence type="ECO:0000313" key="4">
    <source>
        <dbReference type="EnsemblMetazoa" id="PPAI007763-PA"/>
    </source>
</evidence>
<dbReference type="EMBL" id="AJVK01006045">
    <property type="status" value="NOT_ANNOTATED_CDS"/>
    <property type="molecule type" value="Genomic_DNA"/>
</dbReference>
<dbReference type="Pfam" id="PF02210">
    <property type="entry name" value="Laminin_G_2"/>
    <property type="match status" value="2"/>
</dbReference>
<proteinExistence type="predicted"/>
<keyword evidence="5" id="KW-1185">Reference proteome</keyword>
<feature type="repeat" description="CSPG" evidence="2">
    <location>
        <begin position="1596"/>
        <end position="1692"/>
    </location>
</feature>
<comment type="caution">
    <text evidence="1">Lacks conserved residue(s) required for the propagation of feature annotation.</text>
</comment>
<dbReference type="Pfam" id="PF16184">
    <property type="entry name" value="Cadherin_3"/>
    <property type="match status" value="10"/>
</dbReference>
<dbReference type="PROSITE" id="PS51854">
    <property type="entry name" value="CSPG"/>
    <property type="match status" value="6"/>
</dbReference>
<name>A0A1B0DHX9_PHLPP</name>
<feature type="repeat" description="CSPG" evidence="2">
    <location>
        <begin position="1834"/>
        <end position="1934"/>
    </location>
</feature>
<dbReference type="InterPro" id="IPR001791">
    <property type="entry name" value="Laminin_G"/>
</dbReference>
<dbReference type="VEuPathDB" id="VectorBase:PPAI007763"/>
<dbReference type="CDD" id="cd00110">
    <property type="entry name" value="LamG"/>
    <property type="match status" value="2"/>
</dbReference>
<dbReference type="SUPFAM" id="SSF49899">
    <property type="entry name" value="Concanavalin A-like lectins/glucanases"/>
    <property type="match status" value="2"/>
</dbReference>
<feature type="domain" description="Laminin G" evidence="3">
    <location>
        <begin position="200"/>
        <end position="382"/>
    </location>
</feature>
<feature type="repeat" description="CSPG" evidence="2">
    <location>
        <begin position="1263"/>
        <end position="1357"/>
    </location>
</feature>
<dbReference type="EMBL" id="AJVK01006044">
    <property type="status" value="NOT_ANNOTATED_CDS"/>
    <property type="molecule type" value="Genomic_DNA"/>
</dbReference>
<evidence type="ECO:0000256" key="2">
    <source>
        <dbReference type="PROSITE-ProRule" id="PRU01201"/>
    </source>
</evidence>
<dbReference type="Gene3D" id="2.60.120.200">
    <property type="match status" value="2"/>
</dbReference>
<dbReference type="PANTHER" id="PTHR45739:SF12">
    <property type="entry name" value="CHONDROITIN SULFATE PROTEOGLYCAN 4-LIKE ISOFORM X2"/>
    <property type="match status" value="1"/>
</dbReference>
<dbReference type="InterPro" id="IPR013320">
    <property type="entry name" value="ConA-like_dom_sf"/>
</dbReference>
<evidence type="ECO:0000256" key="1">
    <source>
        <dbReference type="PROSITE-ProRule" id="PRU00122"/>
    </source>
</evidence>